<feature type="compositionally biased region" description="Polar residues" evidence="1">
    <location>
        <begin position="222"/>
        <end position="240"/>
    </location>
</feature>
<comment type="caution">
    <text evidence="2">The sequence shown here is derived from an EMBL/GenBank/DDBJ whole genome shotgun (WGS) entry which is preliminary data.</text>
</comment>
<feature type="compositionally biased region" description="Basic and acidic residues" evidence="1">
    <location>
        <begin position="262"/>
        <end position="275"/>
    </location>
</feature>
<dbReference type="Proteomes" id="UP000178129">
    <property type="component" value="Unassembled WGS sequence"/>
</dbReference>
<feature type="region of interest" description="Disordered" evidence="1">
    <location>
        <begin position="211"/>
        <end position="294"/>
    </location>
</feature>
<gene>
    <name evidence="2" type="ORF">RCO7_02037</name>
</gene>
<keyword evidence="3" id="KW-1185">Reference proteome</keyword>
<evidence type="ECO:0000256" key="1">
    <source>
        <dbReference type="SAM" id="MobiDB-lite"/>
    </source>
</evidence>
<accession>A0A1E1KTH2</accession>
<feature type="compositionally biased region" description="Low complexity" evidence="1">
    <location>
        <begin position="28"/>
        <end position="40"/>
    </location>
</feature>
<evidence type="ECO:0000313" key="3">
    <source>
        <dbReference type="Proteomes" id="UP000178129"/>
    </source>
</evidence>
<organism evidence="2 3">
    <name type="scientific">Rhynchosporium graminicola</name>
    <dbReference type="NCBI Taxonomy" id="2792576"/>
    <lineage>
        <taxon>Eukaryota</taxon>
        <taxon>Fungi</taxon>
        <taxon>Dikarya</taxon>
        <taxon>Ascomycota</taxon>
        <taxon>Pezizomycotina</taxon>
        <taxon>Leotiomycetes</taxon>
        <taxon>Helotiales</taxon>
        <taxon>Ploettnerulaceae</taxon>
        <taxon>Rhynchosporium</taxon>
    </lineage>
</organism>
<dbReference type="InParanoid" id="A0A1E1KTH2"/>
<feature type="region of interest" description="Disordered" evidence="1">
    <location>
        <begin position="125"/>
        <end position="166"/>
    </location>
</feature>
<proteinExistence type="predicted"/>
<evidence type="ECO:0000313" key="2">
    <source>
        <dbReference type="EMBL" id="CZT01346.1"/>
    </source>
</evidence>
<reference evidence="3" key="1">
    <citation type="submission" date="2016-03" db="EMBL/GenBank/DDBJ databases">
        <authorList>
            <person name="Ploux O."/>
        </authorList>
    </citation>
    <scope>NUCLEOTIDE SEQUENCE [LARGE SCALE GENOMIC DNA]</scope>
    <source>
        <strain evidence="3">UK7</strain>
    </source>
</reference>
<protein>
    <submittedName>
        <fullName evidence="2">Uncharacterized protein</fullName>
    </submittedName>
</protein>
<dbReference type="EMBL" id="FJUW01000022">
    <property type="protein sequence ID" value="CZT01346.1"/>
    <property type="molecule type" value="Genomic_DNA"/>
</dbReference>
<feature type="compositionally biased region" description="Low complexity" evidence="1">
    <location>
        <begin position="125"/>
        <end position="145"/>
    </location>
</feature>
<feature type="region of interest" description="Disordered" evidence="1">
    <location>
        <begin position="1"/>
        <end position="73"/>
    </location>
</feature>
<dbReference type="STRING" id="914237.A0A1E1KTH2"/>
<sequence length="294" mass="30257">MATPTLIGMPDPPSNPETPTEMPGTPNSTTTSLSALSTTAIKDGHRGSAFPHTSHGHRHTNSSNEAERERADRISFLAGLERVSTARPNQSQLGGAAAGPAVGQIPGYFDQNGNPVYTTKMSTVGSASATGSAGGRTTTWASGSTKGPTEAGDEDQMSMDAQDRDIDERDRFSASAMDEDMDGMSDNASLVGFGEGAGSTVSGPIYSRRDLIASPPVGRSGLASQVQSSGAATPGETPQQGGYADGSRAAGEGAGGVQAAERIMRDRLDGGESRRPLGSPDEAGLGKFYFEEKK</sequence>
<name>A0A1E1KTH2_9HELO</name>
<dbReference type="AlphaFoldDB" id="A0A1E1KTH2"/>